<dbReference type="RefSeq" id="WP_346756439.1">
    <property type="nucleotide sequence ID" value="NZ_JAUJEB010000001.1"/>
</dbReference>
<comment type="caution">
    <text evidence="3">The sequence shown here is derived from an EMBL/GenBank/DDBJ whole genome shotgun (WGS) entry which is preliminary data.</text>
</comment>
<keyword evidence="1" id="KW-0812">Transmembrane</keyword>
<reference evidence="3" key="1">
    <citation type="submission" date="2023-06" db="EMBL/GenBank/DDBJ databases">
        <title>Genomic of Agaribacillus aureum.</title>
        <authorList>
            <person name="Wang G."/>
        </authorList>
    </citation>
    <scope>NUCLEOTIDE SEQUENCE</scope>
    <source>
        <strain evidence="3">BMA12</strain>
    </source>
</reference>
<feature type="transmembrane region" description="Helical" evidence="1">
    <location>
        <begin position="12"/>
        <end position="30"/>
    </location>
</feature>
<evidence type="ECO:0000313" key="3">
    <source>
        <dbReference type="EMBL" id="MDN5211103.1"/>
    </source>
</evidence>
<sequence length="143" mass="16019">MIFPAKKDSLIGFIFLMVILICLVVMGVVVDEVLHTGNNSLLLIFLPSMLVAGLLGWLWFDTNYMIDGNALIYHSGPFHGKLTLARITKITRNRTMWIGLKPALAQNGMIICYGKWNEIYIAPQDQEGMITEILKVNPDILVA</sequence>
<evidence type="ECO:0000256" key="1">
    <source>
        <dbReference type="SAM" id="Phobius"/>
    </source>
</evidence>
<keyword evidence="1" id="KW-1133">Transmembrane helix</keyword>
<dbReference type="EMBL" id="JAUJEB010000001">
    <property type="protein sequence ID" value="MDN5211103.1"/>
    <property type="molecule type" value="Genomic_DNA"/>
</dbReference>
<evidence type="ECO:0000313" key="4">
    <source>
        <dbReference type="Proteomes" id="UP001172083"/>
    </source>
</evidence>
<dbReference type="InterPro" id="IPR009589">
    <property type="entry name" value="PH_YyaB-like"/>
</dbReference>
<evidence type="ECO:0000259" key="2">
    <source>
        <dbReference type="Pfam" id="PF06713"/>
    </source>
</evidence>
<organism evidence="3 4">
    <name type="scientific">Agaribacillus aureus</name>
    <dbReference type="NCBI Taxonomy" id="3051825"/>
    <lineage>
        <taxon>Bacteria</taxon>
        <taxon>Pseudomonadati</taxon>
        <taxon>Bacteroidota</taxon>
        <taxon>Cytophagia</taxon>
        <taxon>Cytophagales</taxon>
        <taxon>Splendidivirgaceae</taxon>
        <taxon>Agaribacillus</taxon>
    </lineage>
</organism>
<name>A0ABT8L069_9BACT</name>
<dbReference type="Pfam" id="PF06713">
    <property type="entry name" value="bPH_4"/>
    <property type="match status" value="1"/>
</dbReference>
<proteinExistence type="predicted"/>
<keyword evidence="1" id="KW-0472">Membrane</keyword>
<protein>
    <submittedName>
        <fullName evidence="3">PH domain-containing protein</fullName>
    </submittedName>
</protein>
<accession>A0ABT8L069</accession>
<keyword evidence="4" id="KW-1185">Reference proteome</keyword>
<gene>
    <name evidence="3" type="ORF">QQ020_03550</name>
</gene>
<dbReference type="Proteomes" id="UP001172083">
    <property type="component" value="Unassembled WGS sequence"/>
</dbReference>
<feature type="domain" description="Uncharacterized protein YyaB-like PH" evidence="2">
    <location>
        <begin position="62"/>
        <end position="137"/>
    </location>
</feature>
<feature type="transmembrane region" description="Helical" evidence="1">
    <location>
        <begin position="42"/>
        <end position="60"/>
    </location>
</feature>